<proteinExistence type="predicted"/>
<gene>
    <name evidence="1" type="ORF">L6452_31726</name>
</gene>
<reference evidence="2" key="1">
    <citation type="journal article" date="2022" name="Mol. Ecol. Resour.">
        <title>The genomes of chicory, endive, great burdock and yacon provide insights into Asteraceae palaeo-polyploidization history and plant inulin production.</title>
        <authorList>
            <person name="Fan W."/>
            <person name="Wang S."/>
            <person name="Wang H."/>
            <person name="Wang A."/>
            <person name="Jiang F."/>
            <person name="Liu H."/>
            <person name="Zhao H."/>
            <person name="Xu D."/>
            <person name="Zhang Y."/>
        </authorList>
    </citation>
    <scope>NUCLEOTIDE SEQUENCE [LARGE SCALE GENOMIC DNA]</scope>
    <source>
        <strain evidence="2">cv. Niubang</strain>
    </source>
</reference>
<sequence length="237" mass="26815">MAPTTETGPKAATAIHPVYTVINIQNKVHILNGTKVTYSSWVKLFRLHAQGYKVLDHIDGTPSPNQADASYESWCEIDAIVLQWIYDTLSDDLLVRVLDTDTNARDVWIYIRDIFLNNKGSRAAALEHEFTNLTLSTCTSMDEYCQKLKDIADQLTDVDNPISEQRLVLQLVRGLPPEYDTVASFINQSSPTWDTERSMLQLEQHRQSARLNQNQAAMVTLQPPQPSTTERSSQPPR</sequence>
<reference evidence="1 2" key="2">
    <citation type="journal article" date="2022" name="Mol. Ecol. Resour.">
        <title>The genomes of chicory, endive, great burdock and yacon provide insights into Asteraceae paleo-polyploidization history and plant inulin production.</title>
        <authorList>
            <person name="Fan W."/>
            <person name="Wang S."/>
            <person name="Wang H."/>
            <person name="Wang A."/>
            <person name="Jiang F."/>
            <person name="Liu H."/>
            <person name="Zhao H."/>
            <person name="Xu D."/>
            <person name="Zhang Y."/>
        </authorList>
    </citation>
    <scope>NUCLEOTIDE SEQUENCE [LARGE SCALE GENOMIC DNA]</scope>
    <source>
        <strain evidence="2">cv. Niubang</strain>
    </source>
</reference>
<keyword evidence="2" id="KW-1185">Reference proteome</keyword>
<dbReference type="Proteomes" id="UP001055879">
    <property type="component" value="Linkage Group LG11"/>
</dbReference>
<dbReference type="EMBL" id="CM042057">
    <property type="protein sequence ID" value="KAI3691923.1"/>
    <property type="molecule type" value="Genomic_DNA"/>
</dbReference>
<comment type="caution">
    <text evidence="1">The sequence shown here is derived from an EMBL/GenBank/DDBJ whole genome shotgun (WGS) entry which is preliminary data.</text>
</comment>
<name>A0ACB8Z3J0_ARCLA</name>
<protein>
    <submittedName>
        <fullName evidence="1">Uncharacterized protein</fullName>
    </submittedName>
</protein>
<evidence type="ECO:0000313" key="2">
    <source>
        <dbReference type="Proteomes" id="UP001055879"/>
    </source>
</evidence>
<evidence type="ECO:0000313" key="1">
    <source>
        <dbReference type="EMBL" id="KAI3691923.1"/>
    </source>
</evidence>
<organism evidence="1 2">
    <name type="scientific">Arctium lappa</name>
    <name type="common">Greater burdock</name>
    <name type="synonym">Lappa major</name>
    <dbReference type="NCBI Taxonomy" id="4217"/>
    <lineage>
        <taxon>Eukaryota</taxon>
        <taxon>Viridiplantae</taxon>
        <taxon>Streptophyta</taxon>
        <taxon>Embryophyta</taxon>
        <taxon>Tracheophyta</taxon>
        <taxon>Spermatophyta</taxon>
        <taxon>Magnoliopsida</taxon>
        <taxon>eudicotyledons</taxon>
        <taxon>Gunneridae</taxon>
        <taxon>Pentapetalae</taxon>
        <taxon>asterids</taxon>
        <taxon>campanulids</taxon>
        <taxon>Asterales</taxon>
        <taxon>Asteraceae</taxon>
        <taxon>Carduoideae</taxon>
        <taxon>Cardueae</taxon>
        <taxon>Arctiinae</taxon>
        <taxon>Arctium</taxon>
    </lineage>
</organism>
<accession>A0ACB8Z3J0</accession>